<dbReference type="Proteomes" id="UP000698963">
    <property type="component" value="Unassembled WGS sequence"/>
</dbReference>
<proteinExistence type="predicted"/>
<evidence type="ECO:0000313" key="2">
    <source>
        <dbReference type="Proteomes" id="UP000698963"/>
    </source>
</evidence>
<sequence length="171" mass="18777">MNSCHYEETLAEKVAAALEQKKPWMLASLAGECGATEKEVAMALPEGMCAFTDGENFTRVWESLGEWEKATFIMQHEGHVIEIACRIPVGKTGHGYYNIMGEGALGGHIKADAIADIAFLSLPFMGLESHSVQFFNGEGRVVFSIYAGREKHVIIPSVKEAFLRLRKDLAA</sequence>
<dbReference type="SUPFAM" id="SSF144064">
    <property type="entry name" value="Heme iron utilization protein-like"/>
    <property type="match status" value="1"/>
</dbReference>
<dbReference type="EMBL" id="DYZA01000059">
    <property type="protein sequence ID" value="HJD96629.1"/>
    <property type="molecule type" value="Genomic_DNA"/>
</dbReference>
<dbReference type="InterPro" id="IPR053733">
    <property type="entry name" value="Heme_Transport_Util_sf"/>
</dbReference>
<dbReference type="Gene3D" id="3.40.1570.10">
    <property type="entry name" value="HemS/ChuS/ChuX like domains"/>
    <property type="match status" value="1"/>
</dbReference>
<reference evidence="1" key="1">
    <citation type="journal article" date="2021" name="PeerJ">
        <title>Extensive microbial diversity within the chicken gut microbiome revealed by metagenomics and culture.</title>
        <authorList>
            <person name="Gilroy R."/>
            <person name="Ravi A."/>
            <person name="Getino M."/>
            <person name="Pursley I."/>
            <person name="Horton D.L."/>
            <person name="Alikhan N.F."/>
            <person name="Baker D."/>
            <person name="Gharbi K."/>
            <person name="Hall N."/>
            <person name="Watson M."/>
            <person name="Adriaenssens E.M."/>
            <person name="Foster-Nyarko E."/>
            <person name="Jarju S."/>
            <person name="Secka A."/>
            <person name="Antonio M."/>
            <person name="Oren A."/>
            <person name="Chaudhuri R.R."/>
            <person name="La Ragione R."/>
            <person name="Hildebrand F."/>
            <person name="Pallen M.J."/>
        </authorList>
    </citation>
    <scope>NUCLEOTIDE SEQUENCE</scope>
    <source>
        <strain evidence="1">ChiGjej2B2-19336</strain>
    </source>
</reference>
<dbReference type="CDD" id="cd16829">
    <property type="entry name" value="ChuX_HutX-like"/>
    <property type="match status" value="1"/>
</dbReference>
<dbReference type="Pfam" id="PF06228">
    <property type="entry name" value="ChuX_HutX"/>
    <property type="match status" value="1"/>
</dbReference>
<name>A0A921AVI7_9BACT</name>
<dbReference type="InterPro" id="IPR010413">
    <property type="entry name" value="HutX-like"/>
</dbReference>
<dbReference type="PIRSF" id="PIRSF030840">
    <property type="entry name" value="DUF1008"/>
    <property type="match status" value="1"/>
</dbReference>
<evidence type="ECO:0000313" key="1">
    <source>
        <dbReference type="EMBL" id="HJD96629.1"/>
    </source>
</evidence>
<dbReference type="NCBIfam" id="TIGR04108">
    <property type="entry name" value="HutX"/>
    <property type="match status" value="1"/>
</dbReference>
<reference evidence="1" key="2">
    <citation type="submission" date="2021-09" db="EMBL/GenBank/DDBJ databases">
        <authorList>
            <person name="Gilroy R."/>
        </authorList>
    </citation>
    <scope>NUCLEOTIDE SEQUENCE</scope>
    <source>
        <strain evidence="1">ChiGjej2B2-19336</strain>
    </source>
</reference>
<dbReference type="AlphaFoldDB" id="A0A921AVI7"/>
<protein>
    <submittedName>
        <fullName evidence="1">Heme utilization cystosolic carrier protein HutX</fullName>
    </submittedName>
</protein>
<comment type="caution">
    <text evidence="1">The sequence shown here is derived from an EMBL/GenBank/DDBJ whole genome shotgun (WGS) entry which is preliminary data.</text>
</comment>
<accession>A0A921AVI7</accession>
<gene>
    <name evidence="1" type="primary">hutX</name>
    <name evidence="1" type="ORF">K8W16_03155</name>
</gene>
<organism evidence="1 2">
    <name type="scientific">Mailhella massiliensis</name>
    <dbReference type="NCBI Taxonomy" id="1903261"/>
    <lineage>
        <taxon>Bacteria</taxon>
        <taxon>Pseudomonadati</taxon>
        <taxon>Thermodesulfobacteriota</taxon>
        <taxon>Desulfovibrionia</taxon>
        <taxon>Desulfovibrionales</taxon>
        <taxon>Desulfovibrionaceae</taxon>
        <taxon>Mailhella</taxon>
    </lineage>
</organism>
<dbReference type="RefSeq" id="WP_304121078.1">
    <property type="nucleotide sequence ID" value="NZ_DYZA01000059.1"/>
</dbReference>